<dbReference type="AlphaFoldDB" id="A0A1F6N3G3"/>
<reference evidence="1 2" key="1">
    <citation type="journal article" date="2016" name="Nat. Commun.">
        <title>Thousands of microbial genomes shed light on interconnected biogeochemical processes in an aquifer system.</title>
        <authorList>
            <person name="Anantharaman K."/>
            <person name="Brown C.T."/>
            <person name="Hug L.A."/>
            <person name="Sharon I."/>
            <person name="Castelle C.J."/>
            <person name="Probst A.J."/>
            <person name="Thomas B.C."/>
            <person name="Singh A."/>
            <person name="Wilkins M.J."/>
            <person name="Karaoz U."/>
            <person name="Brodie E.L."/>
            <person name="Williams K.H."/>
            <person name="Hubbard S.S."/>
            <person name="Banfield J.F."/>
        </authorList>
    </citation>
    <scope>NUCLEOTIDE SEQUENCE [LARGE SCALE GENOMIC DNA]</scope>
</reference>
<dbReference type="GO" id="GO:0015774">
    <property type="term" value="P:polysaccharide transport"/>
    <property type="evidence" value="ECO:0007669"/>
    <property type="project" value="InterPro"/>
</dbReference>
<dbReference type="GO" id="GO:0000271">
    <property type="term" value="P:polysaccharide biosynthetic process"/>
    <property type="evidence" value="ECO:0007669"/>
    <property type="project" value="InterPro"/>
</dbReference>
<protein>
    <recommendedName>
        <fullName evidence="3">Capsule polysaccharide biosynthesis protein</fullName>
    </recommendedName>
</protein>
<comment type="caution">
    <text evidence="1">The sequence shown here is derived from an EMBL/GenBank/DDBJ whole genome shotgun (WGS) entry which is preliminary data.</text>
</comment>
<sequence length="499" mass="58927">MKGCFLLQRRFAYLGHAIIRSLKEQYGVTDFCGYVYQRSSYDFLRSQKDINYGTLLLDEDIHKKYKEEKVDKKYLAYLEETYGIPNLWPYLTIDRILMSNQLVREYPYDQPPFDHETMLRILQVHARTIETMLIEEKPDFVFASVVGGLGNLLLWEMAKKMGIKTLVTLPTCTGTRYLISEEYDSFTGAESLYELYKDKPLDFFKSATDFLAEFRNKPKAYSPAIPNYLKNTTRSSQFQFLRPAKLLRSVNWYKEILTQYREQRKNHDYSYDTHPAYYLVDHIKRKIRNAIGVNDLYDEFNPEEDFAFFPLHYEPEIALLLQAPWHTNQLNLINQIAHSLPVHYKLYIKEHPAMVEFRPRSFYKALKKNPNVKLINPRISSFDIIPYARLITTITGTVGWEATLLKKPVIMFGNQFYKFLSSVKKCPTMKELPYLVQEQLNNFVYNEDEVIRFVQAILDESIPINMTQLWEYEPDHEKKKIGLQSMVLLLAQKLNLVQK</sequence>
<dbReference type="InterPro" id="IPR007833">
    <property type="entry name" value="Capsule_polysaccharide_synth"/>
</dbReference>
<name>A0A1F6N3G3_9BACT</name>
<organism evidence="1 2">
    <name type="scientific">Candidatus Magasanikbacteria bacterium RIFCSPLOWO2_01_FULL_40_15</name>
    <dbReference type="NCBI Taxonomy" id="1798686"/>
    <lineage>
        <taxon>Bacteria</taxon>
        <taxon>Candidatus Magasanikiibacteriota</taxon>
    </lineage>
</organism>
<dbReference type="Proteomes" id="UP000177040">
    <property type="component" value="Unassembled WGS sequence"/>
</dbReference>
<evidence type="ECO:0000313" key="2">
    <source>
        <dbReference type="Proteomes" id="UP000177040"/>
    </source>
</evidence>
<evidence type="ECO:0008006" key="3">
    <source>
        <dbReference type="Google" id="ProtNLM"/>
    </source>
</evidence>
<evidence type="ECO:0000313" key="1">
    <source>
        <dbReference type="EMBL" id="OGH78457.1"/>
    </source>
</evidence>
<dbReference type="Pfam" id="PF05159">
    <property type="entry name" value="Capsule_synth"/>
    <property type="match status" value="1"/>
</dbReference>
<dbReference type="EMBL" id="MFQH01000009">
    <property type="protein sequence ID" value="OGH78457.1"/>
    <property type="molecule type" value="Genomic_DNA"/>
</dbReference>
<dbReference type="SUPFAM" id="SSF53756">
    <property type="entry name" value="UDP-Glycosyltransferase/glycogen phosphorylase"/>
    <property type="match status" value="1"/>
</dbReference>
<proteinExistence type="predicted"/>
<accession>A0A1F6N3G3</accession>
<gene>
    <name evidence="1" type="ORF">A2983_02990</name>
</gene>